<name>A0A484HF79_9BACT</name>
<accession>A0A484HF79</accession>
<sequence>MALKQGSKTPGGGEEIVMDMSVFDGMDEKGLKDYIQFLLWHYRVVDAFWFIKVTEKFDQPTAERINEDVWDRVAGMAAKDLLERFDIRERGLAGFVKALTLFPWHIIVEYPIEESQDEVVISVSDCPTQTARLKRGLGEYVCGDMHLREFESFAREIDERIVVERVFAPPDPHPADMFCKWRFYMRDENETDA</sequence>
<evidence type="ECO:0008006" key="2">
    <source>
        <dbReference type="Google" id="ProtNLM"/>
    </source>
</evidence>
<reference evidence="1" key="1">
    <citation type="submission" date="2019-01" db="EMBL/GenBank/DDBJ databases">
        <authorList>
            <consortium name="Genoscope - CEA"/>
            <person name="William W."/>
        </authorList>
    </citation>
    <scope>NUCLEOTIDE SEQUENCE</scope>
    <source>
        <strain evidence="1">CR-1</strain>
    </source>
</reference>
<gene>
    <name evidence="1" type="ORF">EPICR_20350</name>
</gene>
<dbReference type="EMBL" id="CAACVI010000012">
    <property type="protein sequence ID" value="VEN73880.1"/>
    <property type="molecule type" value="Genomic_DNA"/>
</dbReference>
<organism evidence="1">
    <name type="scientific">uncultured Desulfobacteraceae bacterium</name>
    <dbReference type="NCBI Taxonomy" id="218296"/>
    <lineage>
        <taxon>Bacteria</taxon>
        <taxon>Pseudomonadati</taxon>
        <taxon>Thermodesulfobacteriota</taxon>
        <taxon>Desulfobacteria</taxon>
        <taxon>Desulfobacterales</taxon>
        <taxon>Desulfobacteraceae</taxon>
        <taxon>environmental samples</taxon>
    </lineage>
</organism>
<dbReference type="AlphaFoldDB" id="A0A484HF79"/>
<protein>
    <recommendedName>
        <fullName evidence="2">4-vinyl reductase 4VR domain-containing protein</fullName>
    </recommendedName>
</protein>
<dbReference type="Pfam" id="PF19620">
    <property type="entry name" value="DUF6125"/>
    <property type="match status" value="1"/>
</dbReference>
<proteinExistence type="predicted"/>
<evidence type="ECO:0000313" key="1">
    <source>
        <dbReference type="EMBL" id="VEN73880.1"/>
    </source>
</evidence>